<evidence type="ECO:0000313" key="11">
    <source>
        <dbReference type="Proteomes" id="UP000231203"/>
    </source>
</evidence>
<dbReference type="PANTHER" id="PTHR19136:SF81">
    <property type="entry name" value="MOLYBDENUM COFACTOR GUANYLYLTRANSFERASE"/>
    <property type="match status" value="1"/>
</dbReference>
<reference evidence="10 11" key="1">
    <citation type="submission" date="2017-10" db="EMBL/GenBank/DDBJ databases">
        <title>Novel microbial diversity and functional potential in the marine mammal oral microbiome.</title>
        <authorList>
            <person name="Dudek N.K."/>
            <person name="Sun C.L."/>
            <person name="Burstein D."/>
            <person name="Kantor R.S."/>
            <person name="Aliaga Goltsman D.S."/>
            <person name="Bik E.M."/>
            <person name="Thomas B.C."/>
            <person name="Banfield J.F."/>
            <person name="Relman D.A."/>
        </authorList>
    </citation>
    <scope>NUCLEOTIDE SEQUENCE [LARGE SCALE GENOMIC DNA]</scope>
    <source>
        <strain evidence="10">DOLJORAL78_47_202</strain>
    </source>
</reference>
<comment type="cofactor">
    <cofactor evidence="8">
        <name>Mg(2+)</name>
        <dbReference type="ChEBI" id="CHEBI:18420"/>
    </cofactor>
</comment>
<dbReference type="GO" id="GO:1902758">
    <property type="term" value="P:bis(molybdopterin guanine dinucleotide)molybdenum biosynthetic process"/>
    <property type="evidence" value="ECO:0007669"/>
    <property type="project" value="TreeGrafter"/>
</dbReference>
<dbReference type="InterPro" id="IPR013482">
    <property type="entry name" value="Molybde_CF_guanTrfase"/>
</dbReference>
<dbReference type="AlphaFoldDB" id="A0A2G6MR24"/>
<dbReference type="HAMAP" id="MF_00316">
    <property type="entry name" value="MobA"/>
    <property type="match status" value="1"/>
</dbReference>
<evidence type="ECO:0000256" key="6">
    <source>
        <dbReference type="ARBA" id="ARBA00023134"/>
    </source>
</evidence>
<name>A0A2G6MR24_9BACT</name>
<comment type="similarity">
    <text evidence="8">Belongs to the MobA family.</text>
</comment>
<feature type="binding site" evidence="8">
    <location>
        <begin position="11"/>
        <end position="13"/>
    </location>
    <ligand>
        <name>GTP</name>
        <dbReference type="ChEBI" id="CHEBI:37565"/>
    </ligand>
</feature>
<evidence type="ECO:0000256" key="7">
    <source>
        <dbReference type="ARBA" id="ARBA00023150"/>
    </source>
</evidence>
<evidence type="ECO:0000256" key="4">
    <source>
        <dbReference type="ARBA" id="ARBA00022741"/>
    </source>
</evidence>
<dbReference type="EC" id="2.7.7.77" evidence="8"/>
<comment type="caution">
    <text evidence="8">Lacks conserved residue(s) required for the propagation of feature annotation.</text>
</comment>
<proteinExistence type="inferred from homology"/>
<keyword evidence="3 8" id="KW-0479">Metal-binding</keyword>
<dbReference type="GO" id="GO:0046872">
    <property type="term" value="F:metal ion binding"/>
    <property type="evidence" value="ECO:0007669"/>
    <property type="project" value="UniProtKB-KW"/>
</dbReference>
<keyword evidence="6 8" id="KW-0342">GTP-binding</keyword>
<comment type="catalytic activity">
    <reaction evidence="8">
        <text>Mo-molybdopterin + GTP + H(+) = Mo-molybdopterin guanine dinucleotide + diphosphate</text>
        <dbReference type="Rhea" id="RHEA:34243"/>
        <dbReference type="ChEBI" id="CHEBI:15378"/>
        <dbReference type="ChEBI" id="CHEBI:33019"/>
        <dbReference type="ChEBI" id="CHEBI:37565"/>
        <dbReference type="ChEBI" id="CHEBI:71302"/>
        <dbReference type="ChEBI" id="CHEBI:71310"/>
        <dbReference type="EC" id="2.7.7.77"/>
    </reaction>
</comment>
<feature type="binding site" evidence="8">
    <location>
        <position position="24"/>
    </location>
    <ligand>
        <name>GTP</name>
        <dbReference type="ChEBI" id="CHEBI:37565"/>
    </ligand>
</feature>
<dbReference type="EMBL" id="PDTI01000039">
    <property type="protein sequence ID" value="PIE62548.1"/>
    <property type="molecule type" value="Genomic_DNA"/>
</dbReference>
<keyword evidence="4 8" id="KW-0547">Nucleotide-binding</keyword>
<keyword evidence="2 8" id="KW-0808">Transferase</keyword>
<feature type="binding site" evidence="8">
    <location>
        <position position="98"/>
    </location>
    <ligand>
        <name>GTP</name>
        <dbReference type="ChEBI" id="CHEBI:37565"/>
    </ligand>
</feature>
<dbReference type="InterPro" id="IPR029044">
    <property type="entry name" value="Nucleotide-diphossugar_trans"/>
</dbReference>
<feature type="binding site" evidence="8">
    <location>
        <position position="98"/>
    </location>
    <ligand>
        <name>Mg(2+)</name>
        <dbReference type="ChEBI" id="CHEBI:18420"/>
    </ligand>
</feature>
<dbReference type="PANTHER" id="PTHR19136">
    <property type="entry name" value="MOLYBDENUM COFACTOR GUANYLYLTRANSFERASE"/>
    <property type="match status" value="1"/>
</dbReference>
<keyword evidence="1 8" id="KW-0963">Cytoplasm</keyword>
<evidence type="ECO:0000259" key="9">
    <source>
        <dbReference type="Pfam" id="PF12804"/>
    </source>
</evidence>
<dbReference type="CDD" id="cd02503">
    <property type="entry name" value="MobA"/>
    <property type="match status" value="1"/>
</dbReference>
<sequence length="209" mass="23425">MEKIDCTGVILAGGCNKRLPGINKAFQRVGARTILDRIHTLFSMVFKEVILVVNDPALFLGIDALVVTDIDSSRSALAGLHAGLFHACFEWSYVTACDAPFVSENIIRHLFAQRRSGKQIIIPRTWEGLEPLSALYHKSCLPRIEINLEKKIVMIKKFFKPERVKQIPPHTLESLDPDLRFKFNVNTPADLETARRMAQASDPGDGEDI</sequence>
<evidence type="ECO:0000313" key="10">
    <source>
        <dbReference type="EMBL" id="PIE62548.1"/>
    </source>
</evidence>
<feature type="domain" description="MobA-like NTP transferase" evidence="9">
    <location>
        <begin position="8"/>
        <end position="147"/>
    </location>
</feature>
<keyword evidence="10" id="KW-0548">Nucleotidyltransferase</keyword>
<evidence type="ECO:0000256" key="8">
    <source>
        <dbReference type="HAMAP-Rule" id="MF_00316"/>
    </source>
</evidence>
<comment type="function">
    <text evidence="8">Transfers a GMP moiety from GTP to Mo-molybdopterin (Mo-MPT) cofactor (Moco or molybdenum cofactor) to form Mo-molybdopterin guanine dinucleotide (Mo-MGD) cofactor.</text>
</comment>
<dbReference type="GO" id="GO:0005737">
    <property type="term" value="C:cytoplasm"/>
    <property type="evidence" value="ECO:0007669"/>
    <property type="project" value="UniProtKB-SubCell"/>
</dbReference>
<feature type="binding site" evidence="8">
    <location>
        <position position="69"/>
    </location>
    <ligand>
        <name>GTP</name>
        <dbReference type="ChEBI" id="CHEBI:37565"/>
    </ligand>
</feature>
<organism evidence="10 11">
    <name type="scientific">Desulfobacter postgatei</name>
    <dbReference type="NCBI Taxonomy" id="2293"/>
    <lineage>
        <taxon>Bacteria</taxon>
        <taxon>Pseudomonadati</taxon>
        <taxon>Thermodesulfobacteriota</taxon>
        <taxon>Desulfobacteria</taxon>
        <taxon>Desulfobacterales</taxon>
        <taxon>Desulfobacteraceae</taxon>
        <taxon>Desulfobacter</taxon>
    </lineage>
</organism>
<gene>
    <name evidence="8" type="primary">mobA</name>
    <name evidence="10" type="ORF">CSA25_04670</name>
</gene>
<evidence type="ECO:0000256" key="5">
    <source>
        <dbReference type="ARBA" id="ARBA00022842"/>
    </source>
</evidence>
<dbReference type="Gene3D" id="3.90.550.10">
    <property type="entry name" value="Spore Coat Polysaccharide Biosynthesis Protein SpsA, Chain A"/>
    <property type="match status" value="1"/>
</dbReference>
<dbReference type="InterPro" id="IPR025877">
    <property type="entry name" value="MobA-like_NTP_Trfase"/>
</dbReference>
<dbReference type="Proteomes" id="UP000231203">
    <property type="component" value="Unassembled WGS sequence"/>
</dbReference>
<dbReference type="Pfam" id="PF12804">
    <property type="entry name" value="NTP_transf_3"/>
    <property type="match status" value="1"/>
</dbReference>
<comment type="caution">
    <text evidence="10">The sequence shown here is derived from an EMBL/GenBank/DDBJ whole genome shotgun (WGS) entry which is preliminary data.</text>
</comment>
<evidence type="ECO:0000256" key="3">
    <source>
        <dbReference type="ARBA" id="ARBA00022723"/>
    </source>
</evidence>
<evidence type="ECO:0000256" key="2">
    <source>
        <dbReference type="ARBA" id="ARBA00022679"/>
    </source>
</evidence>
<comment type="domain">
    <text evidence="8">The N-terminal domain determines nucleotide recognition and specific binding, while the C-terminal domain determines the specific binding to the target protein.</text>
</comment>
<protein>
    <recommendedName>
        <fullName evidence="8">Probable molybdenum cofactor guanylyltransferase</fullName>
        <shortName evidence="8">MoCo guanylyltransferase</shortName>
        <ecNumber evidence="8">2.7.7.77</ecNumber>
    </recommendedName>
    <alternativeName>
        <fullName evidence="8">GTP:molybdopterin guanylyltransferase</fullName>
    </alternativeName>
    <alternativeName>
        <fullName evidence="8">Mo-MPT guanylyltransferase</fullName>
    </alternativeName>
    <alternativeName>
        <fullName evidence="8">Molybdopterin guanylyltransferase</fullName>
    </alternativeName>
    <alternativeName>
        <fullName evidence="8">Molybdopterin-guanine dinucleotide synthase</fullName>
        <shortName evidence="8">MGD synthase</shortName>
    </alternativeName>
</protein>
<keyword evidence="7 8" id="KW-0501">Molybdenum cofactor biosynthesis</keyword>
<accession>A0A2G6MR24</accession>
<comment type="subcellular location">
    <subcellularLocation>
        <location evidence="8">Cytoplasm</location>
    </subcellularLocation>
</comment>
<dbReference type="SUPFAM" id="SSF53448">
    <property type="entry name" value="Nucleotide-diphospho-sugar transferases"/>
    <property type="match status" value="1"/>
</dbReference>
<dbReference type="GO" id="GO:0061603">
    <property type="term" value="F:molybdenum cofactor guanylyltransferase activity"/>
    <property type="evidence" value="ECO:0007669"/>
    <property type="project" value="UniProtKB-EC"/>
</dbReference>
<evidence type="ECO:0000256" key="1">
    <source>
        <dbReference type="ARBA" id="ARBA00022490"/>
    </source>
</evidence>
<keyword evidence="5 8" id="KW-0460">Magnesium</keyword>
<dbReference type="GO" id="GO:0005525">
    <property type="term" value="F:GTP binding"/>
    <property type="evidence" value="ECO:0007669"/>
    <property type="project" value="UniProtKB-UniRule"/>
</dbReference>